<accession>A0AAJ0FED2</accession>
<reference evidence="2" key="1">
    <citation type="submission" date="2023-06" db="EMBL/GenBank/DDBJ databases">
        <title>Genome-scale phylogeny and comparative genomics of the fungal order Sordariales.</title>
        <authorList>
            <consortium name="Lawrence Berkeley National Laboratory"/>
            <person name="Hensen N."/>
            <person name="Bonometti L."/>
            <person name="Westerberg I."/>
            <person name="Brannstrom I.O."/>
            <person name="Guillou S."/>
            <person name="Cros-Aarteil S."/>
            <person name="Calhoun S."/>
            <person name="Haridas S."/>
            <person name="Kuo A."/>
            <person name="Mondo S."/>
            <person name="Pangilinan J."/>
            <person name="Riley R."/>
            <person name="Labutti K."/>
            <person name="Andreopoulos B."/>
            <person name="Lipzen A."/>
            <person name="Chen C."/>
            <person name="Yanf M."/>
            <person name="Daum C."/>
            <person name="Ng V."/>
            <person name="Clum A."/>
            <person name="Steindorff A."/>
            <person name="Ohm R."/>
            <person name="Martin F."/>
            <person name="Silar P."/>
            <person name="Natvig D."/>
            <person name="Lalanne C."/>
            <person name="Gautier V."/>
            <person name="Ament-Velasquez S.L."/>
            <person name="Kruys A."/>
            <person name="Hutchinson M.I."/>
            <person name="Powell A.J."/>
            <person name="Barry K."/>
            <person name="Miller A.N."/>
            <person name="Grigoriev I.V."/>
            <person name="Debuchy R."/>
            <person name="Gladieux P."/>
            <person name="Thoren M.H."/>
            <person name="Johannesson H."/>
        </authorList>
    </citation>
    <scope>NUCLEOTIDE SEQUENCE</scope>
    <source>
        <strain evidence="2">PSN4</strain>
    </source>
</reference>
<evidence type="ECO:0000256" key="1">
    <source>
        <dbReference type="SAM" id="MobiDB-lite"/>
    </source>
</evidence>
<keyword evidence="3" id="KW-1185">Reference proteome</keyword>
<sequence>MSAPGDENKKLDDIARQAERDLNSYQAKTGAGRDRATDYEPAGVTDISASKFPGASVTYGDDLVTSKAYDRRIPPSEGGGVDDRGRFLHGHVFEGVGGPEDKMAHIYQHNPGGLEESNLRKLGLDPKKLEEEVIDKSRPDLVDPDTQPHLGGDPPRHGEPLERGVRARKANLGIGPENHIQNMEELPRQGKKGHGSSKYRGADWEQTERVPDSRAALTAVPPESVVESAKRMTE</sequence>
<feature type="compositionally biased region" description="Basic and acidic residues" evidence="1">
    <location>
        <begin position="200"/>
        <end position="212"/>
    </location>
</feature>
<comment type="caution">
    <text evidence="2">The sequence shown here is derived from an EMBL/GenBank/DDBJ whole genome shotgun (WGS) entry which is preliminary data.</text>
</comment>
<evidence type="ECO:0000313" key="3">
    <source>
        <dbReference type="Proteomes" id="UP001239445"/>
    </source>
</evidence>
<organism evidence="2 3">
    <name type="scientific">Echria macrotheca</name>
    <dbReference type="NCBI Taxonomy" id="438768"/>
    <lineage>
        <taxon>Eukaryota</taxon>
        <taxon>Fungi</taxon>
        <taxon>Dikarya</taxon>
        <taxon>Ascomycota</taxon>
        <taxon>Pezizomycotina</taxon>
        <taxon>Sordariomycetes</taxon>
        <taxon>Sordariomycetidae</taxon>
        <taxon>Sordariales</taxon>
        <taxon>Schizotheciaceae</taxon>
        <taxon>Echria</taxon>
    </lineage>
</organism>
<name>A0AAJ0FED2_9PEZI</name>
<proteinExistence type="predicted"/>
<feature type="region of interest" description="Disordered" evidence="1">
    <location>
        <begin position="1"/>
        <end position="40"/>
    </location>
</feature>
<protein>
    <submittedName>
        <fullName evidence="2">Uncharacterized protein</fullName>
    </submittedName>
</protein>
<dbReference type="AlphaFoldDB" id="A0AAJ0FED2"/>
<evidence type="ECO:0000313" key="2">
    <source>
        <dbReference type="EMBL" id="KAK1758040.1"/>
    </source>
</evidence>
<dbReference type="EMBL" id="MU839829">
    <property type="protein sequence ID" value="KAK1758040.1"/>
    <property type="molecule type" value="Genomic_DNA"/>
</dbReference>
<gene>
    <name evidence="2" type="ORF">QBC47DRAFT_317139</name>
</gene>
<feature type="compositionally biased region" description="Basic and acidic residues" evidence="1">
    <location>
        <begin position="154"/>
        <end position="165"/>
    </location>
</feature>
<feature type="compositionally biased region" description="Basic and acidic residues" evidence="1">
    <location>
        <begin position="1"/>
        <end position="22"/>
    </location>
</feature>
<dbReference type="Proteomes" id="UP001239445">
    <property type="component" value="Unassembled WGS sequence"/>
</dbReference>
<feature type="region of interest" description="Disordered" evidence="1">
    <location>
        <begin position="128"/>
        <end position="234"/>
    </location>
</feature>
<feature type="compositionally biased region" description="Basic and acidic residues" evidence="1">
    <location>
        <begin position="128"/>
        <end position="141"/>
    </location>
</feature>